<dbReference type="SUPFAM" id="SSF88659">
    <property type="entry name" value="Sigma3 and sigma4 domains of RNA polymerase sigma factors"/>
    <property type="match status" value="1"/>
</dbReference>
<proteinExistence type="inferred from homology"/>
<protein>
    <submittedName>
        <fullName evidence="8">RNA polymerase sigma factor (Sigma-70 family)</fullName>
    </submittedName>
</protein>
<evidence type="ECO:0000256" key="3">
    <source>
        <dbReference type="ARBA" id="ARBA00023082"/>
    </source>
</evidence>
<accession>A0A2V3PWU7</accession>
<dbReference type="RefSeq" id="WP_110309203.1">
    <property type="nucleotide sequence ID" value="NZ_QICL01000001.1"/>
</dbReference>
<dbReference type="Proteomes" id="UP000247973">
    <property type="component" value="Unassembled WGS sequence"/>
</dbReference>
<keyword evidence="3" id="KW-0731">Sigma factor</keyword>
<dbReference type="EMBL" id="QICL01000001">
    <property type="protein sequence ID" value="PXV69254.1"/>
    <property type="molecule type" value="Genomic_DNA"/>
</dbReference>
<feature type="domain" description="RNA polymerase sigma factor 70 region 4 type 2" evidence="7">
    <location>
        <begin position="124"/>
        <end position="164"/>
    </location>
</feature>
<dbReference type="GO" id="GO:0016987">
    <property type="term" value="F:sigma factor activity"/>
    <property type="evidence" value="ECO:0007669"/>
    <property type="project" value="UniProtKB-KW"/>
</dbReference>
<dbReference type="NCBIfam" id="TIGR02937">
    <property type="entry name" value="sigma70-ECF"/>
    <property type="match status" value="1"/>
</dbReference>
<dbReference type="Pfam" id="PF04542">
    <property type="entry name" value="Sigma70_r2"/>
    <property type="match status" value="1"/>
</dbReference>
<evidence type="ECO:0000313" key="8">
    <source>
        <dbReference type="EMBL" id="PXV69254.1"/>
    </source>
</evidence>
<dbReference type="InterPro" id="IPR013325">
    <property type="entry name" value="RNA_pol_sigma_r2"/>
</dbReference>
<dbReference type="GO" id="GO:0003677">
    <property type="term" value="F:DNA binding"/>
    <property type="evidence" value="ECO:0007669"/>
    <property type="project" value="UniProtKB-KW"/>
</dbReference>
<dbReference type="InterPro" id="IPR013249">
    <property type="entry name" value="RNA_pol_sigma70_r4_t2"/>
</dbReference>
<keyword evidence="2" id="KW-0805">Transcription regulation</keyword>
<dbReference type="SUPFAM" id="SSF88946">
    <property type="entry name" value="Sigma2 domain of RNA polymerase sigma factors"/>
    <property type="match status" value="1"/>
</dbReference>
<evidence type="ECO:0000256" key="5">
    <source>
        <dbReference type="ARBA" id="ARBA00023163"/>
    </source>
</evidence>
<sequence>MTNNEPSKNKISDVFKKYQAQLKGYINKRVTSKEDGEDILQNVFYQLLKTDSLINPIEEMTAWLYAVARNQIIDWKRKRKEEEMPYMAASDSDEVFMNEISSFLFDEESSSPEDVYLRSLVWTEMEAALEELPLEQKEVFEWTELQGLPFKEISETTGIAVNTLISRKRYAVLHLRLRLKSLYDDLLDK</sequence>
<dbReference type="CDD" id="cd06171">
    <property type="entry name" value="Sigma70_r4"/>
    <property type="match status" value="1"/>
</dbReference>
<dbReference type="InterPro" id="IPR014284">
    <property type="entry name" value="RNA_pol_sigma-70_dom"/>
</dbReference>
<evidence type="ECO:0000259" key="7">
    <source>
        <dbReference type="Pfam" id="PF08281"/>
    </source>
</evidence>
<reference evidence="8 9" key="1">
    <citation type="submission" date="2018-03" db="EMBL/GenBank/DDBJ databases">
        <title>Genomic Encyclopedia of Archaeal and Bacterial Type Strains, Phase II (KMG-II): from individual species to whole genera.</title>
        <authorList>
            <person name="Goeker M."/>
        </authorList>
    </citation>
    <scope>NUCLEOTIDE SEQUENCE [LARGE SCALE GENOMIC DNA]</scope>
    <source>
        <strain evidence="8 9">DSM 100214</strain>
    </source>
</reference>
<dbReference type="GO" id="GO:0006352">
    <property type="term" value="P:DNA-templated transcription initiation"/>
    <property type="evidence" value="ECO:0007669"/>
    <property type="project" value="InterPro"/>
</dbReference>
<feature type="domain" description="RNA polymerase sigma-70 region 2" evidence="6">
    <location>
        <begin position="15"/>
        <end position="80"/>
    </location>
</feature>
<evidence type="ECO:0000259" key="6">
    <source>
        <dbReference type="Pfam" id="PF04542"/>
    </source>
</evidence>
<name>A0A2V3PWU7_9BACT</name>
<dbReference type="InterPro" id="IPR036388">
    <property type="entry name" value="WH-like_DNA-bd_sf"/>
</dbReference>
<dbReference type="InterPro" id="IPR013324">
    <property type="entry name" value="RNA_pol_sigma_r3/r4-like"/>
</dbReference>
<evidence type="ECO:0000256" key="4">
    <source>
        <dbReference type="ARBA" id="ARBA00023125"/>
    </source>
</evidence>
<evidence type="ECO:0000256" key="1">
    <source>
        <dbReference type="ARBA" id="ARBA00010641"/>
    </source>
</evidence>
<dbReference type="Gene3D" id="1.10.10.10">
    <property type="entry name" value="Winged helix-like DNA-binding domain superfamily/Winged helix DNA-binding domain"/>
    <property type="match status" value="1"/>
</dbReference>
<evidence type="ECO:0000256" key="2">
    <source>
        <dbReference type="ARBA" id="ARBA00023015"/>
    </source>
</evidence>
<dbReference type="OrthoDB" id="9784272at2"/>
<dbReference type="PANTHER" id="PTHR43133">
    <property type="entry name" value="RNA POLYMERASE ECF-TYPE SIGMA FACTO"/>
    <property type="match status" value="1"/>
</dbReference>
<dbReference type="InterPro" id="IPR007627">
    <property type="entry name" value="RNA_pol_sigma70_r2"/>
</dbReference>
<organism evidence="8 9">
    <name type="scientific">Dysgonomonas alginatilytica</name>
    <dbReference type="NCBI Taxonomy" id="1605892"/>
    <lineage>
        <taxon>Bacteria</taxon>
        <taxon>Pseudomonadati</taxon>
        <taxon>Bacteroidota</taxon>
        <taxon>Bacteroidia</taxon>
        <taxon>Bacteroidales</taxon>
        <taxon>Dysgonomonadaceae</taxon>
        <taxon>Dysgonomonas</taxon>
    </lineage>
</organism>
<dbReference type="InterPro" id="IPR039425">
    <property type="entry name" value="RNA_pol_sigma-70-like"/>
</dbReference>
<comment type="similarity">
    <text evidence="1">Belongs to the sigma-70 factor family. ECF subfamily.</text>
</comment>
<keyword evidence="4" id="KW-0238">DNA-binding</keyword>
<dbReference type="Pfam" id="PF08281">
    <property type="entry name" value="Sigma70_r4_2"/>
    <property type="match status" value="1"/>
</dbReference>
<comment type="caution">
    <text evidence="8">The sequence shown here is derived from an EMBL/GenBank/DDBJ whole genome shotgun (WGS) entry which is preliminary data.</text>
</comment>
<dbReference type="PANTHER" id="PTHR43133:SF8">
    <property type="entry name" value="RNA POLYMERASE SIGMA FACTOR HI_1459-RELATED"/>
    <property type="match status" value="1"/>
</dbReference>
<dbReference type="Gene3D" id="1.10.1740.10">
    <property type="match status" value="1"/>
</dbReference>
<dbReference type="AlphaFoldDB" id="A0A2V3PWU7"/>
<keyword evidence="5" id="KW-0804">Transcription</keyword>
<gene>
    <name evidence="8" type="ORF">CLV62_101523</name>
</gene>
<evidence type="ECO:0000313" key="9">
    <source>
        <dbReference type="Proteomes" id="UP000247973"/>
    </source>
</evidence>
<keyword evidence="9" id="KW-1185">Reference proteome</keyword>